<evidence type="ECO:0000313" key="2">
    <source>
        <dbReference type="EMBL" id="EEF43047.1"/>
    </source>
</evidence>
<proteinExistence type="predicted"/>
<evidence type="ECO:0000256" key="1">
    <source>
        <dbReference type="SAM" id="MobiDB-lite"/>
    </source>
</evidence>
<gene>
    <name evidence="2" type="ORF">RCOM_0999620</name>
</gene>
<sequence>MASEKFIVIDLDACTSSKQATVADKKPSTKSSGNPKFEKALAQRALFGSQSHRTKGRKIINNGARMSPSRLSKVSLAEESVG</sequence>
<dbReference type="eggNOG" id="ENOG502SCKM">
    <property type="taxonomic scope" value="Eukaryota"/>
</dbReference>
<dbReference type="InParanoid" id="B9RZL4"/>
<dbReference type="Proteomes" id="UP000008311">
    <property type="component" value="Unassembled WGS sequence"/>
</dbReference>
<keyword evidence="3" id="KW-1185">Reference proteome</keyword>
<feature type="region of interest" description="Disordered" evidence="1">
    <location>
        <begin position="60"/>
        <end position="82"/>
    </location>
</feature>
<reference evidence="3" key="1">
    <citation type="journal article" date="2010" name="Nat. Biotechnol.">
        <title>Draft genome sequence of the oilseed species Ricinus communis.</title>
        <authorList>
            <person name="Chan A.P."/>
            <person name="Crabtree J."/>
            <person name="Zhao Q."/>
            <person name="Lorenzi H."/>
            <person name="Orvis J."/>
            <person name="Puiu D."/>
            <person name="Melake-Berhan A."/>
            <person name="Jones K.M."/>
            <person name="Redman J."/>
            <person name="Chen G."/>
            <person name="Cahoon E.B."/>
            <person name="Gedil M."/>
            <person name="Stanke M."/>
            <person name="Haas B.J."/>
            <person name="Wortman J.R."/>
            <person name="Fraser-Liggett C.M."/>
            <person name="Ravel J."/>
            <person name="Rabinowicz P.D."/>
        </authorList>
    </citation>
    <scope>NUCLEOTIDE SEQUENCE [LARGE SCALE GENOMIC DNA]</scope>
    <source>
        <strain evidence="3">cv. Hale</strain>
    </source>
</reference>
<name>B9RZL4_RICCO</name>
<dbReference type="AlphaFoldDB" id="B9RZL4"/>
<protein>
    <submittedName>
        <fullName evidence="2">Uncharacterized protein</fullName>
    </submittedName>
</protein>
<organism evidence="2 3">
    <name type="scientific">Ricinus communis</name>
    <name type="common">Castor bean</name>
    <dbReference type="NCBI Taxonomy" id="3988"/>
    <lineage>
        <taxon>Eukaryota</taxon>
        <taxon>Viridiplantae</taxon>
        <taxon>Streptophyta</taxon>
        <taxon>Embryophyta</taxon>
        <taxon>Tracheophyta</taxon>
        <taxon>Spermatophyta</taxon>
        <taxon>Magnoliopsida</taxon>
        <taxon>eudicotyledons</taxon>
        <taxon>Gunneridae</taxon>
        <taxon>Pentapetalae</taxon>
        <taxon>rosids</taxon>
        <taxon>fabids</taxon>
        <taxon>Malpighiales</taxon>
        <taxon>Euphorbiaceae</taxon>
        <taxon>Acalyphoideae</taxon>
        <taxon>Acalypheae</taxon>
        <taxon>Ricinus</taxon>
    </lineage>
</organism>
<accession>B9RZL4</accession>
<evidence type="ECO:0000313" key="3">
    <source>
        <dbReference type="Proteomes" id="UP000008311"/>
    </source>
</evidence>
<dbReference type="EMBL" id="EQ973835">
    <property type="protein sequence ID" value="EEF43047.1"/>
    <property type="molecule type" value="Genomic_DNA"/>
</dbReference>